<evidence type="ECO:0000259" key="3">
    <source>
        <dbReference type="Pfam" id="PF03959"/>
    </source>
</evidence>
<dbReference type="GO" id="GO:0005737">
    <property type="term" value="C:cytoplasm"/>
    <property type="evidence" value="ECO:0007669"/>
    <property type="project" value="TreeGrafter"/>
</dbReference>
<dbReference type="AlphaFoldDB" id="A0A5N7A7H1"/>
<protein>
    <submittedName>
        <fullName evidence="4">Serine hydrolase FSH</fullName>
    </submittedName>
</protein>
<gene>
    <name evidence="4" type="ORF">BDV27DRAFT_145247</name>
</gene>
<evidence type="ECO:0000313" key="4">
    <source>
        <dbReference type="EMBL" id="KAE8364490.1"/>
    </source>
</evidence>
<sequence length="267" mass="29357">MSDSLLPTHSNTLDPASLSCPRILCLHGGGSNARIFRIGCRVLEAQLSNRARLVYADGPFFASPGPLIAGFFTEWGPFRSWLPPDLGVGPGKGQGVKRIYEDPTDADMVIEKIHQSFQKTMDDDDRAGGTGPWVGLLGFSQGAKIVASLLLRQQINLGGSIPLPCFQFGTLVAGSAPLVWLGSTETYQRTRELSVECLLRIPTVHVYGRHDCLIQSSAEWLYQCCLPDSRRVFVWEGDHVMPTRTRDVSAIVEMIVELLEGLANRLF</sequence>
<keyword evidence="5" id="KW-1185">Reference proteome</keyword>
<dbReference type="PANTHER" id="PTHR48070:SF3">
    <property type="entry name" value="ESTERASE DBAE-RELATED"/>
    <property type="match status" value="1"/>
</dbReference>
<dbReference type="InterPro" id="IPR029058">
    <property type="entry name" value="AB_hydrolase_fold"/>
</dbReference>
<organism evidence="4 5">
    <name type="scientific">Aspergillus caelatus</name>
    <dbReference type="NCBI Taxonomy" id="61420"/>
    <lineage>
        <taxon>Eukaryota</taxon>
        <taxon>Fungi</taxon>
        <taxon>Dikarya</taxon>
        <taxon>Ascomycota</taxon>
        <taxon>Pezizomycotina</taxon>
        <taxon>Eurotiomycetes</taxon>
        <taxon>Eurotiomycetidae</taxon>
        <taxon>Eurotiales</taxon>
        <taxon>Aspergillaceae</taxon>
        <taxon>Aspergillus</taxon>
        <taxon>Aspergillus subgen. Circumdati</taxon>
    </lineage>
</organism>
<dbReference type="PANTHER" id="PTHR48070">
    <property type="entry name" value="ESTERASE OVCA2"/>
    <property type="match status" value="1"/>
</dbReference>
<dbReference type="InterPro" id="IPR005645">
    <property type="entry name" value="FSH-like_dom"/>
</dbReference>
<comment type="similarity">
    <text evidence="1">Belongs to the LovG family.</text>
</comment>
<keyword evidence="2 4" id="KW-0378">Hydrolase</keyword>
<dbReference type="Pfam" id="PF03959">
    <property type="entry name" value="FSH1"/>
    <property type="match status" value="1"/>
</dbReference>
<dbReference type="OrthoDB" id="414698at2759"/>
<evidence type="ECO:0000256" key="2">
    <source>
        <dbReference type="ARBA" id="ARBA00022801"/>
    </source>
</evidence>
<dbReference type="GO" id="GO:0044550">
    <property type="term" value="P:secondary metabolite biosynthetic process"/>
    <property type="evidence" value="ECO:0007669"/>
    <property type="project" value="TreeGrafter"/>
</dbReference>
<reference evidence="4 5" key="1">
    <citation type="submission" date="2019-04" db="EMBL/GenBank/DDBJ databases">
        <title>Friends and foes A comparative genomics studyof 23 Aspergillus species from section Flavi.</title>
        <authorList>
            <consortium name="DOE Joint Genome Institute"/>
            <person name="Kjaerbolling I."/>
            <person name="Vesth T."/>
            <person name="Frisvad J.C."/>
            <person name="Nybo J.L."/>
            <person name="Theobald S."/>
            <person name="Kildgaard S."/>
            <person name="Isbrandt T."/>
            <person name="Kuo A."/>
            <person name="Sato A."/>
            <person name="Lyhne E.K."/>
            <person name="Kogle M.E."/>
            <person name="Wiebenga A."/>
            <person name="Kun R.S."/>
            <person name="Lubbers R.J."/>
            <person name="Makela M.R."/>
            <person name="Barry K."/>
            <person name="Chovatia M."/>
            <person name="Clum A."/>
            <person name="Daum C."/>
            <person name="Haridas S."/>
            <person name="He G."/>
            <person name="LaButti K."/>
            <person name="Lipzen A."/>
            <person name="Mondo S."/>
            <person name="Riley R."/>
            <person name="Salamov A."/>
            <person name="Simmons B.A."/>
            <person name="Magnuson J.K."/>
            <person name="Henrissat B."/>
            <person name="Mortensen U.H."/>
            <person name="Larsen T.O."/>
            <person name="Devries R.P."/>
            <person name="Grigoriev I.V."/>
            <person name="Machida M."/>
            <person name="Baker S.E."/>
            <person name="Andersen M.R."/>
        </authorList>
    </citation>
    <scope>NUCLEOTIDE SEQUENCE [LARGE SCALE GENOMIC DNA]</scope>
    <source>
        <strain evidence="4 5">CBS 763.97</strain>
    </source>
</reference>
<dbReference type="Proteomes" id="UP000326268">
    <property type="component" value="Unassembled WGS sequence"/>
</dbReference>
<dbReference type="EMBL" id="ML737650">
    <property type="protein sequence ID" value="KAE8364490.1"/>
    <property type="molecule type" value="Genomic_DNA"/>
</dbReference>
<dbReference type="GO" id="GO:0005634">
    <property type="term" value="C:nucleus"/>
    <property type="evidence" value="ECO:0007669"/>
    <property type="project" value="TreeGrafter"/>
</dbReference>
<dbReference type="InterPro" id="IPR050593">
    <property type="entry name" value="LovG"/>
</dbReference>
<accession>A0A5N7A7H1</accession>
<evidence type="ECO:0000313" key="5">
    <source>
        <dbReference type="Proteomes" id="UP000326268"/>
    </source>
</evidence>
<dbReference type="GeneID" id="43654831"/>
<dbReference type="Gene3D" id="3.40.50.1820">
    <property type="entry name" value="alpha/beta hydrolase"/>
    <property type="match status" value="1"/>
</dbReference>
<dbReference type="RefSeq" id="XP_031927571.1">
    <property type="nucleotide sequence ID" value="XM_032070385.1"/>
</dbReference>
<name>A0A5N7A7H1_9EURO</name>
<dbReference type="GO" id="GO:0016787">
    <property type="term" value="F:hydrolase activity"/>
    <property type="evidence" value="ECO:0007669"/>
    <property type="project" value="UniProtKB-KW"/>
</dbReference>
<evidence type="ECO:0000256" key="1">
    <source>
        <dbReference type="ARBA" id="ARBA00005863"/>
    </source>
</evidence>
<feature type="domain" description="Serine hydrolase" evidence="3">
    <location>
        <begin position="20"/>
        <end position="250"/>
    </location>
</feature>
<dbReference type="SUPFAM" id="SSF53474">
    <property type="entry name" value="alpha/beta-Hydrolases"/>
    <property type="match status" value="1"/>
</dbReference>
<proteinExistence type="inferred from homology"/>